<feature type="region of interest" description="Disordered" evidence="1">
    <location>
        <begin position="205"/>
        <end position="253"/>
    </location>
</feature>
<evidence type="ECO:0000313" key="3">
    <source>
        <dbReference type="Proteomes" id="UP001347796"/>
    </source>
</evidence>
<proteinExistence type="predicted"/>
<dbReference type="AlphaFoldDB" id="A0AAN8PZ54"/>
<feature type="region of interest" description="Disordered" evidence="1">
    <location>
        <begin position="271"/>
        <end position="377"/>
    </location>
</feature>
<dbReference type="GO" id="GO:0005737">
    <property type="term" value="C:cytoplasm"/>
    <property type="evidence" value="ECO:0007669"/>
    <property type="project" value="TreeGrafter"/>
</dbReference>
<name>A0AAN8PZ54_PATCE</name>
<dbReference type="InterPro" id="IPR026682">
    <property type="entry name" value="AKT1S1"/>
</dbReference>
<evidence type="ECO:0000256" key="1">
    <source>
        <dbReference type="SAM" id="MobiDB-lite"/>
    </source>
</evidence>
<comment type="caution">
    <text evidence="2">The sequence shown here is derived from an EMBL/GenBank/DDBJ whole genome shotgun (WGS) entry which is preliminary data.</text>
</comment>
<dbReference type="PANTHER" id="PTHR21844">
    <property type="entry name" value="AKT1 SUBSTRATE 1 PROTEIN"/>
    <property type="match status" value="1"/>
</dbReference>
<feature type="compositionally biased region" description="Basic residues" evidence="1">
    <location>
        <begin position="228"/>
        <end position="238"/>
    </location>
</feature>
<feature type="compositionally biased region" description="Polar residues" evidence="1">
    <location>
        <begin position="213"/>
        <end position="227"/>
    </location>
</feature>
<dbReference type="GO" id="GO:0032007">
    <property type="term" value="P:negative regulation of TOR signaling"/>
    <property type="evidence" value="ECO:0007669"/>
    <property type="project" value="InterPro"/>
</dbReference>
<organism evidence="2 3">
    <name type="scientific">Patella caerulea</name>
    <name type="common">Rayed Mediterranean limpet</name>
    <dbReference type="NCBI Taxonomy" id="87958"/>
    <lineage>
        <taxon>Eukaryota</taxon>
        <taxon>Metazoa</taxon>
        <taxon>Spiralia</taxon>
        <taxon>Lophotrochozoa</taxon>
        <taxon>Mollusca</taxon>
        <taxon>Gastropoda</taxon>
        <taxon>Patellogastropoda</taxon>
        <taxon>Patelloidea</taxon>
        <taxon>Patellidae</taxon>
        <taxon>Patella</taxon>
    </lineage>
</organism>
<dbReference type="GO" id="GO:0048011">
    <property type="term" value="P:neurotrophin TRK receptor signaling pathway"/>
    <property type="evidence" value="ECO:0007669"/>
    <property type="project" value="InterPro"/>
</dbReference>
<accession>A0AAN8PZ54</accession>
<dbReference type="Proteomes" id="UP001347796">
    <property type="component" value="Unassembled WGS sequence"/>
</dbReference>
<dbReference type="EMBL" id="JAZGQO010000002">
    <property type="protein sequence ID" value="KAK6189709.1"/>
    <property type="molecule type" value="Genomic_DNA"/>
</dbReference>
<feature type="compositionally biased region" description="Basic and acidic residues" evidence="1">
    <location>
        <begin position="329"/>
        <end position="339"/>
    </location>
</feature>
<evidence type="ECO:0000313" key="2">
    <source>
        <dbReference type="EMBL" id="KAK6189709.1"/>
    </source>
</evidence>
<feature type="compositionally biased region" description="Acidic residues" evidence="1">
    <location>
        <begin position="271"/>
        <end position="282"/>
    </location>
</feature>
<gene>
    <name evidence="2" type="ORF">SNE40_001709</name>
</gene>
<feature type="compositionally biased region" description="Polar residues" evidence="1">
    <location>
        <begin position="241"/>
        <end position="253"/>
    </location>
</feature>
<protein>
    <submittedName>
        <fullName evidence="2">Uncharacterized protein</fullName>
    </submittedName>
</protein>
<keyword evidence="3" id="KW-1185">Reference proteome</keyword>
<dbReference type="PANTHER" id="PTHR21844:SF2">
    <property type="entry name" value="PROLINE-RICH AKT1 SUBSTRATE 1"/>
    <property type="match status" value="1"/>
</dbReference>
<dbReference type="Pfam" id="PF15798">
    <property type="entry name" value="PRAS"/>
    <property type="match status" value="1"/>
</dbReference>
<reference evidence="2 3" key="1">
    <citation type="submission" date="2024-01" db="EMBL/GenBank/DDBJ databases">
        <title>The genome of the rayed Mediterranean limpet Patella caerulea (Linnaeus, 1758).</title>
        <authorList>
            <person name="Anh-Thu Weber A."/>
            <person name="Halstead-Nussloch G."/>
        </authorList>
    </citation>
    <scope>NUCLEOTIDE SEQUENCE [LARGE SCALE GENOMIC DNA]</scope>
    <source>
        <strain evidence="2">AATW-2023a</strain>
        <tissue evidence="2">Whole specimen</tissue>
    </source>
</reference>
<sequence length="377" mass="43211">MLLACPCLNVKIYAKDLKPYSGRSTDFGCNSGDKELEESLAEVKLDNQGITIEHSYLVHREAYGKYKLFQCLSCKSKTHLVYNELNRDNEECILVNTKLESDPAVIERLKHSSNFSRPFGIILQKPSELGGNAPDPRNLDSLQTHLNQVQQQLSHFLLSEEQALEDRIRQYEEEQRADFQLVQDQAKADKRKMISIVLRASESTEDMSESMDCFSSHNEQSLQTSTPSKHKTRNKKRNEMRQSSQSFSGNRSYQNIDSEAMFMLDEVDPVDEPFYESDEGDDVSPIKSREDSGTRNRHNLYSSSVPISVPMWGKGRHHSTEDEEENDHDDTPSDHDQIADKMQALAESITDTGRYIFGDRPRPRMNTGEFIQKNMKN</sequence>